<protein>
    <submittedName>
        <fullName evidence="1">Uncharacterized protein</fullName>
    </submittedName>
</protein>
<dbReference type="EMBL" id="AAWS01000016">
    <property type="protein sequence ID" value="EAY28300.1"/>
    <property type="molecule type" value="Genomic_DNA"/>
</dbReference>
<proteinExistence type="predicted"/>
<keyword evidence="2" id="KW-1185">Reference proteome</keyword>
<accession>A1ZMC0</accession>
<dbReference type="SUPFAM" id="SSF89372">
    <property type="entry name" value="Fucose-specific lectin"/>
    <property type="match status" value="1"/>
</dbReference>
<organism evidence="1 2">
    <name type="scientific">Microscilla marina ATCC 23134</name>
    <dbReference type="NCBI Taxonomy" id="313606"/>
    <lineage>
        <taxon>Bacteria</taxon>
        <taxon>Pseudomonadati</taxon>
        <taxon>Bacteroidota</taxon>
        <taxon>Cytophagia</taxon>
        <taxon>Cytophagales</taxon>
        <taxon>Microscillaceae</taxon>
        <taxon>Microscilla</taxon>
    </lineage>
</organism>
<comment type="caution">
    <text evidence="1">The sequence shown here is derived from an EMBL/GenBank/DDBJ whole genome shotgun (WGS) entry which is preliminary data.</text>
</comment>
<evidence type="ECO:0000313" key="1">
    <source>
        <dbReference type="EMBL" id="EAY28300.1"/>
    </source>
</evidence>
<sequence length="1306" mass="145587">MENTLLTDDVSTDTKKSVHNVHVQSKFMEHHIAGSKTDGGHSLEIIKDRDGNRYLFAIGNNQSFYAFIEDASTHAGWVLVDLMKGITSYEIKAFAAIKDSFGRPTVVLGASFKNDPTKRSVVLSTSDFSADDNPDRWLVHDAYHFTNITHIVAGHDDQDNLNVVVATESLPTQNQGKDFIAQIQLWMVNMETYNKTWGWKALTVPMDIEKVLNLQLGKIDDFLGYGAYIFYQTMGQNNGVFIDIPSCRFHASIVGSDQASSIFAFKNEDETTDLIMAANNLFMLSANHQTGKRSRKNFEENKVIISPDLQTLSGNIKQIAVGKNPDNKQRVWLLDTHSNLYFSDYTDENKWTTLQLFEEGIGHFTVYQDKIQNTSEIFYITNDDELYHKWMDKVTTLWCTQMIEITDLKSVISTHAYGTNVVFTDELGLPVNGQTCEITSSTLTKVTINGEHLFLDHKPTTIQSNALGQISITIRANDSLLAPTLYLTGDFTQQKMVIDPGSDVKNKLVNLANEAKDFQEFKKLVASFTKEVDDNDLKALYQMIKQGGVIEQKIAEKKQGQQKRDVIETTNLYTPDTSGVYYADPVYNATTIADLGLEGHAWGASINKNGQLTYLDTDNSTVQLAIQETSGKRSIDLGGELRKAGHFIGDVIEFLGRKIREAGFFVIHIVREGVEFVVGHHVYFFDTLEHYWKVVTGFVAKFWEAFKEFVAFAFNLENYKNAAATIKHQMNALFDGASDFVKEVTQNVDDKLDALKAKVDHFFGLTSEDLDAGKALKNPKFHGVDVLGTLGYLLSNPATNIIPHLGKVILQEGESLIEHLLQNVMSNKLTADDWEKLGENIKNRFEKDFGNLSNNDFRSMPLNHLINDRGMLMHEIGELMKTVQQTHTISPKAILDLVKKVIGTEVDQLVVAIKILVDELSAYLVGMIEGFKDDLNTPITIPVISAYFGFKLPSLLDIVVYPMAVPVALMLELTVGKDEAEEILKAGAKSAFFSEFDKVLLLAGDAKNKTQQNLSKRSVEANGDTKKEEIKGSLKNYLLVGSIIGDFCLPIRSILEFVVDIAPKEKMRPSSDKLPVVGHLKPSTAIDFLIAMLSLVESACSFPMWEGKFPKVEENMSEKEKDKVKRERITVISELALWSALVIETGAKIGKIGWHKSNVLYKKYHAGNTKRIEKAEKIEKYVSLALTIADIVTNSAQVVLTVWKSVEETRDINKDSVEDKSTERVEIGLSAFVNVEQGVSGIYHGIMEIADYLGISAEKDSLVNIIAASIVLGTNFLTTALEAARISISEKSDIGIKNKIGGGNKM</sequence>
<reference evidence="1 2" key="1">
    <citation type="submission" date="2007-01" db="EMBL/GenBank/DDBJ databases">
        <authorList>
            <person name="Haygood M."/>
            <person name="Podell S."/>
            <person name="Anderson C."/>
            <person name="Hopkinson B."/>
            <person name="Roe K."/>
            <person name="Barbeau K."/>
            <person name="Gaasterland T."/>
            <person name="Ferriera S."/>
            <person name="Johnson J."/>
            <person name="Kravitz S."/>
            <person name="Beeson K."/>
            <person name="Sutton G."/>
            <person name="Rogers Y.-H."/>
            <person name="Friedman R."/>
            <person name="Frazier M."/>
            <person name="Venter J.C."/>
        </authorList>
    </citation>
    <scope>NUCLEOTIDE SEQUENCE [LARGE SCALE GENOMIC DNA]</scope>
    <source>
        <strain evidence="1 2">ATCC 23134</strain>
    </source>
</reference>
<dbReference type="Proteomes" id="UP000004095">
    <property type="component" value="Unassembled WGS sequence"/>
</dbReference>
<dbReference type="RefSeq" id="WP_002697971.1">
    <property type="nucleotide sequence ID" value="NZ_AAWS01000016.1"/>
</dbReference>
<evidence type="ECO:0000313" key="2">
    <source>
        <dbReference type="Proteomes" id="UP000004095"/>
    </source>
</evidence>
<name>A1ZMC0_MICM2</name>
<gene>
    <name evidence="1" type="ORF">M23134_03852</name>
</gene>
<dbReference type="OrthoDB" id="2482758at2"/>